<dbReference type="PANTHER" id="PTHR42697:SF1">
    <property type="entry name" value="ENDONUCLEASE 8"/>
    <property type="match status" value="1"/>
</dbReference>
<dbReference type="Proteomes" id="UP001157017">
    <property type="component" value="Unassembled WGS sequence"/>
</dbReference>
<keyword evidence="2 5" id="KW-0863">Zinc-finger</keyword>
<dbReference type="SUPFAM" id="SSF46946">
    <property type="entry name" value="S13-like H2TH domain"/>
    <property type="match status" value="1"/>
</dbReference>
<sequence length="155" mass="16973">MRADPQRTVGETLLDQRVLAGVGTMFMAEALFLRGVTPWTPVADVDTGGGLEALLDLEHRLLDLNRERAVQVTTGDARPGRDKWVHGRSGRPCWRCGTTVRVAPVGPPPTDRTGFYCPACQQGPRPTDDGRTQRPLGSGARSRRGAGGRREPRYR</sequence>
<protein>
    <recommendedName>
        <fullName evidence="7">FPG-type domain-containing protein</fullName>
    </recommendedName>
</protein>
<evidence type="ECO:0000313" key="8">
    <source>
        <dbReference type="EMBL" id="GMA85483.1"/>
    </source>
</evidence>
<dbReference type="InterPro" id="IPR015887">
    <property type="entry name" value="DNA_glyclase_Znf_dom_DNA_BS"/>
</dbReference>
<evidence type="ECO:0000256" key="1">
    <source>
        <dbReference type="ARBA" id="ARBA00022723"/>
    </source>
</evidence>
<dbReference type="InterPro" id="IPR000214">
    <property type="entry name" value="Znf_DNA_glyclase/AP_lyase"/>
</dbReference>
<reference evidence="9" key="1">
    <citation type="journal article" date="2019" name="Int. J. Syst. Evol. Microbiol.">
        <title>The Global Catalogue of Microorganisms (GCM) 10K type strain sequencing project: providing services to taxonomists for standard genome sequencing and annotation.</title>
        <authorList>
            <consortium name="The Broad Institute Genomics Platform"/>
            <consortium name="The Broad Institute Genome Sequencing Center for Infectious Disease"/>
            <person name="Wu L."/>
            <person name="Ma J."/>
        </authorList>
    </citation>
    <scope>NUCLEOTIDE SEQUENCE [LARGE SCALE GENOMIC DNA]</scope>
    <source>
        <strain evidence="9">NBRC 108730</strain>
    </source>
</reference>
<accession>A0ABQ6JBC0</accession>
<dbReference type="InterPro" id="IPR015886">
    <property type="entry name" value="H2TH_FPG"/>
</dbReference>
<comment type="catalytic activity">
    <reaction evidence="4">
        <text>2'-deoxyribonucleotide-(2'-deoxyribose 5'-phosphate)-2'-deoxyribonucleotide-DNA = a 3'-end 2'-deoxyribonucleotide-(2,3-dehydro-2,3-deoxyribose 5'-phosphate)-DNA + a 5'-end 5'-phospho-2'-deoxyribonucleoside-DNA + H(+)</text>
        <dbReference type="Rhea" id="RHEA:66592"/>
        <dbReference type="Rhea" id="RHEA-COMP:13180"/>
        <dbReference type="Rhea" id="RHEA-COMP:16897"/>
        <dbReference type="Rhea" id="RHEA-COMP:17067"/>
        <dbReference type="ChEBI" id="CHEBI:15378"/>
        <dbReference type="ChEBI" id="CHEBI:136412"/>
        <dbReference type="ChEBI" id="CHEBI:157695"/>
        <dbReference type="ChEBI" id="CHEBI:167181"/>
        <dbReference type="EC" id="4.2.99.18"/>
    </reaction>
</comment>
<dbReference type="InterPro" id="IPR010979">
    <property type="entry name" value="Ribosomal_uS13-like_H2TH"/>
</dbReference>
<dbReference type="SMART" id="SM01232">
    <property type="entry name" value="H2TH"/>
    <property type="match status" value="1"/>
</dbReference>
<evidence type="ECO:0000256" key="3">
    <source>
        <dbReference type="ARBA" id="ARBA00022833"/>
    </source>
</evidence>
<evidence type="ECO:0000256" key="4">
    <source>
        <dbReference type="ARBA" id="ARBA00044632"/>
    </source>
</evidence>
<dbReference type="PROSITE" id="PS51066">
    <property type="entry name" value="ZF_FPG_2"/>
    <property type="match status" value="1"/>
</dbReference>
<feature type="domain" description="FPG-type" evidence="7">
    <location>
        <begin position="84"/>
        <end position="122"/>
    </location>
</feature>
<dbReference type="Gene3D" id="1.10.8.50">
    <property type="match status" value="1"/>
</dbReference>
<evidence type="ECO:0000256" key="6">
    <source>
        <dbReference type="SAM" id="MobiDB-lite"/>
    </source>
</evidence>
<dbReference type="PANTHER" id="PTHR42697">
    <property type="entry name" value="ENDONUCLEASE 8"/>
    <property type="match status" value="1"/>
</dbReference>
<evidence type="ECO:0000259" key="7">
    <source>
        <dbReference type="PROSITE" id="PS51066"/>
    </source>
</evidence>
<keyword evidence="1" id="KW-0479">Metal-binding</keyword>
<dbReference type="SUPFAM" id="SSF57716">
    <property type="entry name" value="Glucocorticoid receptor-like (DNA-binding domain)"/>
    <property type="match status" value="1"/>
</dbReference>
<feature type="region of interest" description="Disordered" evidence="6">
    <location>
        <begin position="105"/>
        <end position="155"/>
    </location>
</feature>
<evidence type="ECO:0000313" key="9">
    <source>
        <dbReference type="Proteomes" id="UP001157017"/>
    </source>
</evidence>
<comment type="caution">
    <text evidence="8">The sequence shown here is derived from an EMBL/GenBank/DDBJ whole genome shotgun (WGS) entry which is preliminary data.</text>
</comment>
<dbReference type="PROSITE" id="PS01242">
    <property type="entry name" value="ZF_FPG_1"/>
    <property type="match status" value="1"/>
</dbReference>
<keyword evidence="3" id="KW-0862">Zinc</keyword>
<name>A0ABQ6JBC0_9ACTN</name>
<keyword evidence="9" id="KW-1185">Reference proteome</keyword>
<evidence type="ECO:0000256" key="5">
    <source>
        <dbReference type="PROSITE-ProRule" id="PRU00391"/>
    </source>
</evidence>
<proteinExistence type="predicted"/>
<dbReference type="EMBL" id="BSUZ01000001">
    <property type="protein sequence ID" value="GMA85483.1"/>
    <property type="molecule type" value="Genomic_DNA"/>
</dbReference>
<gene>
    <name evidence="8" type="ORF">GCM10025868_07330</name>
</gene>
<organism evidence="8 9">
    <name type="scientific">Angustibacter aerolatus</name>
    <dbReference type="NCBI Taxonomy" id="1162965"/>
    <lineage>
        <taxon>Bacteria</taxon>
        <taxon>Bacillati</taxon>
        <taxon>Actinomycetota</taxon>
        <taxon>Actinomycetes</taxon>
        <taxon>Kineosporiales</taxon>
        <taxon>Kineosporiaceae</taxon>
    </lineage>
</organism>
<evidence type="ECO:0000256" key="2">
    <source>
        <dbReference type="ARBA" id="ARBA00022771"/>
    </source>
</evidence>